<gene>
    <name evidence="1" type="ORF">DFR35_2070</name>
</gene>
<proteinExistence type="predicted"/>
<evidence type="ECO:0000313" key="1">
    <source>
        <dbReference type="EMBL" id="RLJ63448.1"/>
    </source>
</evidence>
<reference evidence="1 2" key="1">
    <citation type="submission" date="2018-10" db="EMBL/GenBank/DDBJ databases">
        <title>Genomic Encyclopedia of Type Strains, Phase IV (KMG-IV): sequencing the most valuable type-strain genomes for metagenomic binning, comparative biology and taxonomic classification.</title>
        <authorList>
            <person name="Goeker M."/>
        </authorList>
    </citation>
    <scope>NUCLEOTIDE SEQUENCE [LARGE SCALE GENOMIC DNA]</scope>
    <source>
        <strain evidence="1 2">DSM 26916</strain>
    </source>
</reference>
<dbReference type="Proteomes" id="UP000268908">
    <property type="component" value="Unassembled WGS sequence"/>
</dbReference>
<organism evidence="1 2">
    <name type="scientific">Sulfurisoma sediminicola</name>
    <dbReference type="NCBI Taxonomy" id="1381557"/>
    <lineage>
        <taxon>Bacteria</taxon>
        <taxon>Pseudomonadati</taxon>
        <taxon>Pseudomonadota</taxon>
        <taxon>Betaproteobacteria</taxon>
        <taxon>Nitrosomonadales</taxon>
        <taxon>Sterolibacteriaceae</taxon>
        <taxon>Sulfurisoma</taxon>
    </lineage>
</organism>
<comment type="caution">
    <text evidence="1">The sequence shown here is derived from an EMBL/GenBank/DDBJ whole genome shotgun (WGS) entry which is preliminary data.</text>
</comment>
<dbReference type="InterPro" id="IPR054240">
    <property type="entry name" value="DUF6967"/>
</dbReference>
<dbReference type="AlphaFoldDB" id="A0A497XAI9"/>
<accession>A0A497XAI9</accession>
<keyword evidence="2" id="KW-1185">Reference proteome</keyword>
<sequence length="70" mass="8179">MDKVTSLDKFRVPIGNQEIELQQMEYAAGGMPMLRIRIRERTRFTIFDIDAVTADHWAKRMAEWAAAQPR</sequence>
<protein>
    <submittedName>
        <fullName evidence="1">Uncharacterized protein</fullName>
    </submittedName>
</protein>
<evidence type="ECO:0000313" key="2">
    <source>
        <dbReference type="Proteomes" id="UP000268908"/>
    </source>
</evidence>
<dbReference type="OrthoDB" id="8911478at2"/>
<name>A0A497XAI9_9PROT</name>
<dbReference type="RefSeq" id="WP_121242270.1">
    <property type="nucleotide sequence ID" value="NZ_BHVV01000003.1"/>
</dbReference>
<dbReference type="Pfam" id="PF22295">
    <property type="entry name" value="DUF6967"/>
    <property type="match status" value="1"/>
</dbReference>
<dbReference type="EMBL" id="RCCI01000006">
    <property type="protein sequence ID" value="RLJ63448.1"/>
    <property type="molecule type" value="Genomic_DNA"/>
</dbReference>